<dbReference type="SUPFAM" id="SSF48310">
    <property type="entry name" value="Aldehyde ferredoxin oxidoreductase, C-terminal domains"/>
    <property type="match status" value="1"/>
</dbReference>
<dbReference type="GO" id="GO:0051539">
    <property type="term" value="F:4 iron, 4 sulfur cluster binding"/>
    <property type="evidence" value="ECO:0007669"/>
    <property type="project" value="UniProtKB-KW"/>
</dbReference>
<evidence type="ECO:0000256" key="7">
    <source>
        <dbReference type="ARBA" id="ARBA00023014"/>
    </source>
</evidence>
<evidence type="ECO:0000256" key="4">
    <source>
        <dbReference type="ARBA" id="ARBA00022723"/>
    </source>
</evidence>
<evidence type="ECO:0000256" key="1">
    <source>
        <dbReference type="ARBA" id="ARBA00001966"/>
    </source>
</evidence>
<dbReference type="InterPro" id="IPR013985">
    <property type="entry name" value="Ald_Fedxn_OxRdtase_dom3"/>
</dbReference>
<dbReference type="SMART" id="SM00790">
    <property type="entry name" value="AFOR_N"/>
    <property type="match status" value="1"/>
</dbReference>
<evidence type="ECO:0000256" key="2">
    <source>
        <dbReference type="ARBA" id="ARBA00011032"/>
    </source>
</evidence>
<dbReference type="EC" id="1.-.-.-" evidence="10"/>
<dbReference type="SUPFAM" id="SSF56228">
    <property type="entry name" value="Aldehyde ferredoxin oxidoreductase, N-terminal domain"/>
    <property type="match status" value="1"/>
</dbReference>
<comment type="caution">
    <text evidence="10">The sequence shown here is derived from an EMBL/GenBank/DDBJ whole genome shotgun (WGS) entry which is preliminary data.</text>
</comment>
<keyword evidence="5 10" id="KW-0560">Oxidoreductase</keyword>
<evidence type="ECO:0000313" key="10">
    <source>
        <dbReference type="EMBL" id="KYO68732.1"/>
    </source>
</evidence>
<keyword evidence="6" id="KW-0408">Iron</keyword>
<dbReference type="Gene3D" id="3.60.9.10">
    <property type="entry name" value="Aldehyde ferredoxin oxidoreductase, N-terminal domain"/>
    <property type="match status" value="1"/>
</dbReference>
<dbReference type="InterPro" id="IPR013984">
    <property type="entry name" value="Ald_Fedxn_OxRdtase_dom2"/>
</dbReference>
<dbReference type="InterPro" id="IPR001203">
    <property type="entry name" value="OxRdtase_Ald_Fedxn_C"/>
</dbReference>
<dbReference type="InterPro" id="IPR013983">
    <property type="entry name" value="Ald_Fedxn_OxRdtase_N"/>
</dbReference>
<dbReference type="Gene3D" id="1.10.569.10">
    <property type="entry name" value="Aldehyde Ferredoxin Oxidoreductase Protein, subunit A, domain 2"/>
    <property type="match status" value="1"/>
</dbReference>
<comment type="similarity">
    <text evidence="2">Belongs to the AOR/FOR family.</text>
</comment>
<comment type="cofactor">
    <cofactor evidence="1">
        <name>[4Fe-4S] cluster</name>
        <dbReference type="ChEBI" id="CHEBI:49883"/>
    </cofactor>
</comment>
<reference evidence="10 11" key="1">
    <citation type="submission" date="2015-12" db="EMBL/GenBank/DDBJ databases">
        <title>Draft genome of Thermovenabulum gondwanense isolated from a red thermophilic microbial mat colonisisng an outflow channel of a bore well.</title>
        <authorList>
            <person name="Patel B.K."/>
        </authorList>
    </citation>
    <scope>NUCLEOTIDE SEQUENCE [LARGE SCALE GENOMIC DNA]</scope>
    <source>
        <strain evidence="10 11">R270</strain>
    </source>
</reference>
<gene>
    <name evidence="10" type="primary">ydhV_3</name>
    <name evidence="10" type="ORF">ATZ99_02510</name>
</gene>
<keyword evidence="11" id="KW-1185">Reference proteome</keyword>
<organism evidence="10 11">
    <name type="scientific">Thermovenabulum gondwanense</name>
    <dbReference type="NCBI Taxonomy" id="520767"/>
    <lineage>
        <taxon>Bacteria</taxon>
        <taxon>Bacillati</taxon>
        <taxon>Bacillota</taxon>
        <taxon>Clostridia</taxon>
        <taxon>Thermosediminibacterales</taxon>
        <taxon>Thermosediminibacteraceae</taxon>
        <taxon>Thermovenabulum</taxon>
    </lineage>
</organism>
<dbReference type="EMBL" id="LOHZ01000015">
    <property type="protein sequence ID" value="KYO68732.1"/>
    <property type="molecule type" value="Genomic_DNA"/>
</dbReference>
<evidence type="ECO:0000259" key="9">
    <source>
        <dbReference type="SMART" id="SM00790"/>
    </source>
</evidence>
<feature type="domain" description="Aldehyde ferredoxin oxidoreductase N-terminal" evidence="9">
    <location>
        <begin position="1"/>
        <end position="206"/>
    </location>
</feature>
<dbReference type="PANTHER" id="PTHR30038">
    <property type="entry name" value="ALDEHYDE FERREDOXIN OXIDOREDUCTASE"/>
    <property type="match status" value="1"/>
</dbReference>
<evidence type="ECO:0000256" key="6">
    <source>
        <dbReference type="ARBA" id="ARBA00023004"/>
    </source>
</evidence>
<dbReference type="GO" id="GO:0046872">
    <property type="term" value="F:metal ion binding"/>
    <property type="evidence" value="ECO:0007669"/>
    <property type="project" value="UniProtKB-KW"/>
</dbReference>
<protein>
    <submittedName>
        <fullName evidence="10">Putative oxidoreductase YdhV</fullName>
        <ecNumber evidence="10">1.-.-.-</ecNumber>
    </submittedName>
</protein>
<dbReference type="Pfam" id="PF01314">
    <property type="entry name" value="AFOR_C"/>
    <property type="match status" value="1"/>
</dbReference>
<accession>A0A162N391</accession>
<keyword evidence="7" id="KW-0411">Iron-sulfur</keyword>
<dbReference type="AlphaFoldDB" id="A0A162N391"/>
<comment type="cofactor">
    <cofactor evidence="8">
        <name>tungstopterin</name>
        <dbReference type="ChEBI" id="CHEBI:30402"/>
    </cofactor>
</comment>
<keyword evidence="4" id="KW-0479">Metal-binding</keyword>
<sequence length="568" mass="61676">MNKIIRVNMKTKEVKIEEPKKDYELLGGRALTSRIIYDEVEPECDPLGEKNKLIIAPGLLSGTAVSSSSRISVGCKSPLTNGIKEANSGGLIGTYLSKNGIKAIVVESLPEDENSYILEIDEEKISLTFDNQLKFSGTYETVEKLFKKYGEDTAILCIGPAGERKMRAASIAATDPNGELKFAARGGVGAVMGSKGLKAIIVKNPKNSKINYYDREAFLELAKTINKELLADPKTGDSYKKYGTAQIVNAVNAIGALPTKNFKCGAFEFAKNLSGETMYDTIVKRGGEGKTGISCMPGCVIRCSNVYPDECGKKIVSTLQYETIALVGSNLGFSNLDSVAKLNKEINDLGLDTIEMGCVLGVAIDAGFAEYGNEESCLKLLEEIRKNTVLGRVLGNGVEITGKVLGANRIPAAKGQGFPGYDPRALKGNGVLYAISPMGADHTAGNAFGSRNEVNPLSKEKQGELSRNLQIKMTTLDSLGFCIFARGPLFKDPSTMKNLIYYYLGIEIETEKIWDMGINTLKIEREFNIKAGISPCMDKLPEFCYKEELPPTNAVFDVPEEEMKKAII</sequence>
<dbReference type="RefSeq" id="WP_068747423.1">
    <property type="nucleotide sequence ID" value="NZ_LOHZ01000015.1"/>
</dbReference>
<dbReference type="PANTHER" id="PTHR30038:SF0">
    <property type="entry name" value="TUNGSTEN-CONTAINING ALDEHYDE FERREDOXIN OXIDOREDUCTASE"/>
    <property type="match status" value="1"/>
</dbReference>
<evidence type="ECO:0000313" key="11">
    <source>
        <dbReference type="Proteomes" id="UP000075737"/>
    </source>
</evidence>
<dbReference type="InterPro" id="IPR036503">
    <property type="entry name" value="Ald_Fedxn_OxRdtase_N_sf"/>
</dbReference>
<proteinExistence type="inferred from homology"/>
<dbReference type="GO" id="GO:0009055">
    <property type="term" value="F:electron transfer activity"/>
    <property type="evidence" value="ECO:0007669"/>
    <property type="project" value="InterPro"/>
</dbReference>
<dbReference type="Proteomes" id="UP000075737">
    <property type="component" value="Unassembled WGS sequence"/>
</dbReference>
<dbReference type="OrthoDB" id="9763894at2"/>
<dbReference type="InterPro" id="IPR051919">
    <property type="entry name" value="W-dependent_AOR"/>
</dbReference>
<dbReference type="Gene3D" id="1.10.599.10">
    <property type="entry name" value="Aldehyde Ferredoxin Oxidoreductase Protein, subunit A, domain 3"/>
    <property type="match status" value="1"/>
</dbReference>
<evidence type="ECO:0000256" key="3">
    <source>
        <dbReference type="ARBA" id="ARBA00022485"/>
    </source>
</evidence>
<evidence type="ECO:0000256" key="5">
    <source>
        <dbReference type="ARBA" id="ARBA00023002"/>
    </source>
</evidence>
<dbReference type="Pfam" id="PF02730">
    <property type="entry name" value="AFOR_N"/>
    <property type="match status" value="1"/>
</dbReference>
<name>A0A162N391_9FIRM</name>
<keyword evidence="3" id="KW-0004">4Fe-4S</keyword>
<dbReference type="GO" id="GO:0016625">
    <property type="term" value="F:oxidoreductase activity, acting on the aldehyde or oxo group of donors, iron-sulfur protein as acceptor"/>
    <property type="evidence" value="ECO:0007669"/>
    <property type="project" value="InterPro"/>
</dbReference>
<dbReference type="STRING" id="520767.ATZ99_02510"/>
<evidence type="ECO:0000256" key="8">
    <source>
        <dbReference type="ARBA" id="ARBA00049934"/>
    </source>
</evidence>
<dbReference type="InterPro" id="IPR036021">
    <property type="entry name" value="Tungsten_al_ferr_oxy-like_C"/>
</dbReference>
<dbReference type="PATRIC" id="fig|520767.4.peg.250"/>